<feature type="transmembrane region" description="Helical" evidence="9">
    <location>
        <begin position="244"/>
        <end position="262"/>
    </location>
</feature>
<evidence type="ECO:0000256" key="9">
    <source>
        <dbReference type="SAM" id="Phobius"/>
    </source>
</evidence>
<dbReference type="VEuPathDB" id="AmoebaDB:EHI7A_090850"/>
<dbReference type="PANTHER" id="PTHR21290:SF25">
    <property type="entry name" value="SPHINGOMYELIN SYNTHASE-RELATED PROTEIN 1"/>
    <property type="match status" value="1"/>
</dbReference>
<protein>
    <recommendedName>
        <fullName evidence="10">Sphingomyelin synthase-like domain-containing protein</fullName>
    </recommendedName>
</protein>
<evidence type="ECO:0000256" key="3">
    <source>
        <dbReference type="ARBA" id="ARBA00022679"/>
    </source>
</evidence>
<comment type="caution">
    <text evidence="11">The sequence shown here is derived from an EMBL/GenBank/DDBJ whole genome shotgun (WGS) entry which is preliminary data.</text>
</comment>
<feature type="transmembrane region" description="Helical" evidence="9">
    <location>
        <begin position="268"/>
        <end position="286"/>
    </location>
</feature>
<dbReference type="GO" id="GO:0033188">
    <property type="term" value="F:sphingomyelin synthase activity"/>
    <property type="evidence" value="ECO:0007669"/>
    <property type="project" value="TreeGrafter"/>
</dbReference>
<dbReference type="VEuPathDB" id="AmoebaDB:EHI8A_093930"/>
<keyword evidence="5" id="KW-0746">Sphingolipid metabolism</keyword>
<dbReference type="GO" id="GO:0005886">
    <property type="term" value="C:plasma membrane"/>
    <property type="evidence" value="ECO:0007669"/>
    <property type="project" value="TreeGrafter"/>
</dbReference>
<keyword evidence="6 9" id="KW-1133">Transmembrane helix</keyword>
<evidence type="ECO:0000313" key="11">
    <source>
        <dbReference type="EMBL" id="GAT96764.1"/>
    </source>
</evidence>
<dbReference type="InterPro" id="IPR025749">
    <property type="entry name" value="Sphingomyelin_synth-like_dom"/>
</dbReference>
<evidence type="ECO:0000256" key="6">
    <source>
        <dbReference type="ARBA" id="ARBA00022989"/>
    </source>
</evidence>
<evidence type="ECO:0000256" key="4">
    <source>
        <dbReference type="ARBA" id="ARBA00022692"/>
    </source>
</evidence>
<dbReference type="InterPro" id="IPR045221">
    <property type="entry name" value="Sphingomyelin_synth-like"/>
</dbReference>
<evidence type="ECO:0000259" key="10">
    <source>
        <dbReference type="Pfam" id="PF14360"/>
    </source>
</evidence>
<dbReference type="VEuPathDB" id="AmoebaDB:EHI5A_135240"/>
<keyword evidence="8 9" id="KW-0472">Membrane</keyword>
<reference evidence="11 12" key="1">
    <citation type="submission" date="2016-05" db="EMBL/GenBank/DDBJ databases">
        <title>First whole genome sequencing of Entamoeba histolytica HM1:IMSS-clone-6.</title>
        <authorList>
            <person name="Mukherjee Avik.K."/>
            <person name="Izumyama S."/>
            <person name="Nakada-Tsukui K."/>
            <person name="Nozaki T."/>
        </authorList>
    </citation>
    <scope>NUCLEOTIDE SEQUENCE [LARGE SCALE GENOMIC DNA]</scope>
    <source>
        <strain evidence="11 12">HM1:IMSS clone 6</strain>
    </source>
</reference>
<comment type="subcellular location">
    <subcellularLocation>
        <location evidence="1">Membrane</location>
        <topology evidence="1">Multi-pass membrane protein</topology>
    </subcellularLocation>
</comment>
<dbReference type="GO" id="GO:0047493">
    <property type="term" value="F:ceramide cholinephosphotransferase activity"/>
    <property type="evidence" value="ECO:0007669"/>
    <property type="project" value="TreeGrafter"/>
</dbReference>
<keyword evidence="3" id="KW-0808">Transferase</keyword>
<evidence type="ECO:0000256" key="5">
    <source>
        <dbReference type="ARBA" id="ARBA00022919"/>
    </source>
</evidence>
<feature type="transmembrane region" description="Helical" evidence="9">
    <location>
        <begin position="112"/>
        <end position="133"/>
    </location>
</feature>
<dbReference type="PANTHER" id="PTHR21290">
    <property type="entry name" value="SPHINGOMYELIN SYNTHETASE"/>
    <property type="match status" value="1"/>
</dbReference>
<feature type="transmembrane region" description="Helical" evidence="9">
    <location>
        <begin position="58"/>
        <end position="78"/>
    </location>
</feature>
<evidence type="ECO:0000313" key="12">
    <source>
        <dbReference type="Proteomes" id="UP000078387"/>
    </source>
</evidence>
<evidence type="ECO:0000256" key="2">
    <source>
        <dbReference type="ARBA" id="ARBA00005441"/>
    </source>
</evidence>
<dbReference type="GO" id="GO:0005789">
    <property type="term" value="C:endoplasmic reticulum membrane"/>
    <property type="evidence" value="ECO:0007669"/>
    <property type="project" value="TreeGrafter"/>
</dbReference>
<accession>A0A5K1U195</accession>
<dbReference type="EMBL" id="BDEQ01000001">
    <property type="protein sequence ID" value="GAT96764.1"/>
    <property type="molecule type" value="Genomic_DNA"/>
</dbReference>
<feature type="domain" description="Sphingomyelin synthase-like" evidence="10">
    <location>
        <begin position="196"/>
        <end position="287"/>
    </location>
</feature>
<dbReference type="AlphaFoldDB" id="A0A5K1U195"/>
<sequence>MAIPTTQNNEICLLLPNCNFPARGALCIVDTFKDLKELIIGLFKQPLKQIIKFITHPFLWSFVFMVICGYWNGIFQVLTQKRFEKWAKTHPQVNDEIVIADVAFDILPQINIILLPEILAAIFIGFTLLRFFVTPYRWVVLRRYFFLQGIIYFIRGLCVFTTILPDPSGRPSTVNTSNVFVEGFLVLLGIHRVECDMMFSGNAASMVICACLWHHYSHKAPIIEFDLLGDTPNSTPYGYPLRMTLIKLIMWIITIGCFILYIANRMHYIADVYIGFVFSLFLFKLYHNYILFCSTRHNLINSFFKWFESDAPDIPAVVKVPMDGISSSDAMAN</sequence>
<dbReference type="GO" id="GO:0000139">
    <property type="term" value="C:Golgi membrane"/>
    <property type="evidence" value="ECO:0007669"/>
    <property type="project" value="TreeGrafter"/>
</dbReference>
<organism evidence="11 12">
    <name type="scientific">Entamoeba histolytica</name>
    <dbReference type="NCBI Taxonomy" id="5759"/>
    <lineage>
        <taxon>Eukaryota</taxon>
        <taxon>Amoebozoa</taxon>
        <taxon>Evosea</taxon>
        <taxon>Archamoebae</taxon>
        <taxon>Mastigamoebida</taxon>
        <taxon>Entamoebidae</taxon>
        <taxon>Entamoeba</taxon>
    </lineage>
</organism>
<dbReference type="Proteomes" id="UP000078387">
    <property type="component" value="Unassembled WGS sequence"/>
</dbReference>
<dbReference type="VEuPathDB" id="AmoebaDB:EHI_129780"/>
<evidence type="ECO:0000256" key="8">
    <source>
        <dbReference type="ARBA" id="ARBA00023136"/>
    </source>
</evidence>
<dbReference type="VEuPathDB" id="AmoebaDB:KM1_167530"/>
<dbReference type="GO" id="GO:0046513">
    <property type="term" value="P:ceramide biosynthetic process"/>
    <property type="evidence" value="ECO:0007669"/>
    <property type="project" value="TreeGrafter"/>
</dbReference>
<keyword evidence="7" id="KW-0443">Lipid metabolism</keyword>
<dbReference type="Pfam" id="PF14360">
    <property type="entry name" value="PAP2_C"/>
    <property type="match status" value="1"/>
</dbReference>
<proteinExistence type="inferred from homology"/>
<dbReference type="OMA" id="MVWRIHS"/>
<gene>
    <name evidence="11" type="ORF">CL6EHI_129780</name>
</gene>
<evidence type="ECO:0000256" key="1">
    <source>
        <dbReference type="ARBA" id="ARBA00004141"/>
    </source>
</evidence>
<name>A0A5K1U195_ENTHI</name>
<keyword evidence="4 9" id="KW-0812">Transmembrane</keyword>
<evidence type="ECO:0000256" key="7">
    <source>
        <dbReference type="ARBA" id="ARBA00023098"/>
    </source>
</evidence>
<feature type="transmembrane region" description="Helical" evidence="9">
    <location>
        <begin position="145"/>
        <end position="164"/>
    </location>
</feature>
<comment type="similarity">
    <text evidence="2">Belongs to the sphingomyelin synthase family.</text>
</comment>